<dbReference type="AlphaFoldDB" id="A0A9I9DVI7"/>
<reference evidence="2" key="1">
    <citation type="submission" date="2023-03" db="UniProtKB">
        <authorList>
            <consortium name="EnsemblPlants"/>
        </authorList>
    </citation>
    <scope>IDENTIFICATION</scope>
</reference>
<evidence type="ECO:0000256" key="1">
    <source>
        <dbReference type="ARBA" id="ARBA00023242"/>
    </source>
</evidence>
<dbReference type="GO" id="GO:0042393">
    <property type="term" value="F:histone binding"/>
    <property type="evidence" value="ECO:0007669"/>
    <property type="project" value="TreeGrafter"/>
</dbReference>
<keyword evidence="1" id="KW-0539">Nucleus</keyword>
<organism evidence="2">
    <name type="scientific">Cucumis melo</name>
    <name type="common">Muskmelon</name>
    <dbReference type="NCBI Taxonomy" id="3656"/>
    <lineage>
        <taxon>Eukaryota</taxon>
        <taxon>Viridiplantae</taxon>
        <taxon>Streptophyta</taxon>
        <taxon>Embryophyta</taxon>
        <taxon>Tracheophyta</taxon>
        <taxon>Spermatophyta</taxon>
        <taxon>Magnoliopsida</taxon>
        <taxon>eudicotyledons</taxon>
        <taxon>Gunneridae</taxon>
        <taxon>Pentapetalae</taxon>
        <taxon>rosids</taxon>
        <taxon>fabids</taxon>
        <taxon>Cucurbitales</taxon>
        <taxon>Cucurbitaceae</taxon>
        <taxon>Benincaseae</taxon>
        <taxon>Cucumis</taxon>
    </lineage>
</organism>
<dbReference type="GO" id="GO:0003677">
    <property type="term" value="F:DNA binding"/>
    <property type="evidence" value="ECO:0007669"/>
    <property type="project" value="TreeGrafter"/>
</dbReference>
<dbReference type="GO" id="GO:0016887">
    <property type="term" value="F:ATP hydrolysis activity"/>
    <property type="evidence" value="ECO:0007669"/>
    <property type="project" value="TreeGrafter"/>
</dbReference>
<dbReference type="PANTHER" id="PTHR45623">
    <property type="entry name" value="CHROMODOMAIN-HELICASE-DNA-BINDING PROTEIN 3-RELATED-RELATED"/>
    <property type="match status" value="1"/>
</dbReference>
<evidence type="ECO:0000313" key="2">
    <source>
        <dbReference type="EnsemblPlants" id="MELO3C023849.2.1"/>
    </source>
</evidence>
<protein>
    <submittedName>
        <fullName evidence="2">Uncharacterized protein</fullName>
    </submittedName>
</protein>
<sequence>MSSSNNPEEDYVAIRPEWIAGDSGPDSCLQIYYFLGVMYVGTVQARTVIREYEFYFPKNHKKVKKKKSGQIVSESKQDRIKFDVLLTSYEMINFDVGTLKPIKWQSLVRVCH</sequence>
<dbReference type="Gramene" id="MELO3C023849.2.1">
    <property type="protein sequence ID" value="MELO3C023849.2.1"/>
    <property type="gene ID" value="MELO3C023849.2"/>
</dbReference>
<accession>A0A9I9DVI7</accession>
<name>A0A9I9DVI7_CUCME</name>
<dbReference type="PANTHER" id="PTHR45623:SF17">
    <property type="entry name" value="CHROMODOMAIN-HELICASE-DNA-BINDING PROTEIN 3-RELATED"/>
    <property type="match status" value="1"/>
</dbReference>
<dbReference type="InterPro" id="IPR038718">
    <property type="entry name" value="SNF2-like_sf"/>
</dbReference>
<dbReference type="GO" id="GO:0140658">
    <property type="term" value="F:ATP-dependent chromatin remodeler activity"/>
    <property type="evidence" value="ECO:0007669"/>
    <property type="project" value="TreeGrafter"/>
</dbReference>
<dbReference type="GO" id="GO:0005634">
    <property type="term" value="C:nucleus"/>
    <property type="evidence" value="ECO:0007669"/>
    <property type="project" value="TreeGrafter"/>
</dbReference>
<dbReference type="GO" id="GO:0000785">
    <property type="term" value="C:chromatin"/>
    <property type="evidence" value="ECO:0007669"/>
    <property type="project" value="TreeGrafter"/>
</dbReference>
<dbReference type="GO" id="GO:0003682">
    <property type="term" value="F:chromatin binding"/>
    <property type="evidence" value="ECO:0007669"/>
    <property type="project" value="TreeGrafter"/>
</dbReference>
<dbReference type="EnsemblPlants" id="MELO3C023849.2.1">
    <property type="protein sequence ID" value="MELO3C023849.2.1"/>
    <property type="gene ID" value="MELO3C023849.2"/>
</dbReference>
<proteinExistence type="predicted"/>
<dbReference type="Gene3D" id="3.40.50.10810">
    <property type="entry name" value="Tandem AAA-ATPase domain"/>
    <property type="match status" value="1"/>
</dbReference>